<evidence type="ECO:0000256" key="1">
    <source>
        <dbReference type="PROSITE-ProRule" id="PRU00175"/>
    </source>
</evidence>
<feature type="transmembrane region" description="Helical" evidence="3">
    <location>
        <begin position="194"/>
        <end position="227"/>
    </location>
</feature>
<keyword evidence="3" id="KW-0812">Transmembrane</keyword>
<dbReference type="EMBL" id="JAATIQ010000020">
    <property type="protein sequence ID" value="KAF4400122.1"/>
    <property type="molecule type" value="Genomic_DNA"/>
</dbReference>
<dbReference type="SMART" id="SM00184">
    <property type="entry name" value="RING"/>
    <property type="match status" value="1"/>
</dbReference>
<keyword evidence="1" id="KW-0862">Zinc</keyword>
<dbReference type="InterPro" id="IPR001841">
    <property type="entry name" value="Znf_RING"/>
</dbReference>
<keyword evidence="6" id="KW-1185">Reference proteome</keyword>
<feature type="transmembrane region" description="Helical" evidence="3">
    <location>
        <begin position="20"/>
        <end position="47"/>
    </location>
</feature>
<dbReference type="GO" id="GO:0016567">
    <property type="term" value="P:protein ubiquitination"/>
    <property type="evidence" value="ECO:0007669"/>
    <property type="project" value="TreeGrafter"/>
</dbReference>
<dbReference type="Pfam" id="PF13639">
    <property type="entry name" value="zf-RING_2"/>
    <property type="match status" value="1"/>
</dbReference>
<keyword evidence="3" id="KW-0472">Membrane</keyword>
<feature type="domain" description="RING-type" evidence="4">
    <location>
        <begin position="347"/>
        <end position="389"/>
    </location>
</feature>
<feature type="compositionally biased region" description="Basic and acidic residues" evidence="2">
    <location>
        <begin position="259"/>
        <end position="273"/>
    </location>
</feature>
<dbReference type="PANTHER" id="PTHR45676:SF159">
    <property type="entry name" value="RING-H2 FINGER PROTEIN ATL51"/>
    <property type="match status" value="1"/>
</dbReference>
<dbReference type="Proteomes" id="UP000583929">
    <property type="component" value="Unassembled WGS sequence"/>
</dbReference>
<organism evidence="5 6">
    <name type="scientific">Cannabis sativa</name>
    <name type="common">Hemp</name>
    <name type="synonym">Marijuana</name>
    <dbReference type="NCBI Taxonomy" id="3483"/>
    <lineage>
        <taxon>Eukaryota</taxon>
        <taxon>Viridiplantae</taxon>
        <taxon>Streptophyta</taxon>
        <taxon>Embryophyta</taxon>
        <taxon>Tracheophyta</taxon>
        <taxon>Spermatophyta</taxon>
        <taxon>Magnoliopsida</taxon>
        <taxon>eudicotyledons</taxon>
        <taxon>Gunneridae</taxon>
        <taxon>Pentapetalae</taxon>
        <taxon>rosids</taxon>
        <taxon>fabids</taxon>
        <taxon>Rosales</taxon>
        <taxon>Cannabaceae</taxon>
        <taxon>Cannabis</taxon>
    </lineage>
</organism>
<keyword evidence="1" id="KW-0479">Metal-binding</keyword>
<keyword evidence="1" id="KW-0863">Zinc-finger</keyword>
<dbReference type="SUPFAM" id="SSF57850">
    <property type="entry name" value="RING/U-box"/>
    <property type="match status" value="1"/>
</dbReference>
<name>A0A7J6HXW9_CANSA</name>
<dbReference type="GO" id="GO:0008270">
    <property type="term" value="F:zinc ion binding"/>
    <property type="evidence" value="ECO:0007669"/>
    <property type="project" value="UniProtKB-KW"/>
</dbReference>
<evidence type="ECO:0000259" key="4">
    <source>
        <dbReference type="PROSITE" id="PS50089"/>
    </source>
</evidence>
<accession>A0A7J6HXW9</accession>
<proteinExistence type="predicted"/>
<reference evidence="5 6" key="1">
    <citation type="journal article" date="2020" name="bioRxiv">
        <title>Sequence and annotation of 42 cannabis genomes reveals extensive copy number variation in cannabinoid synthesis and pathogen resistance genes.</title>
        <authorList>
            <person name="Mckernan K.J."/>
            <person name="Helbert Y."/>
            <person name="Kane L.T."/>
            <person name="Ebling H."/>
            <person name="Zhang L."/>
            <person name="Liu B."/>
            <person name="Eaton Z."/>
            <person name="Mclaughlin S."/>
            <person name="Kingan S."/>
            <person name="Baybayan P."/>
            <person name="Concepcion G."/>
            <person name="Jordan M."/>
            <person name="Riva A."/>
            <person name="Barbazuk W."/>
            <person name="Harkins T."/>
        </authorList>
    </citation>
    <scope>NUCLEOTIDE SEQUENCE [LARGE SCALE GENOMIC DNA]</scope>
    <source>
        <strain evidence="6">cv. Jamaican Lion 4</strain>
        <tissue evidence="5">Leaf</tissue>
    </source>
</reference>
<feature type="region of interest" description="Disordered" evidence="2">
    <location>
        <begin position="243"/>
        <end position="273"/>
    </location>
</feature>
<keyword evidence="3" id="KW-1133">Transmembrane helix</keyword>
<dbReference type="PANTHER" id="PTHR45676">
    <property type="entry name" value="RING-H2 FINGER PROTEIN ATL51-RELATED"/>
    <property type="match status" value="1"/>
</dbReference>
<dbReference type="Gene3D" id="3.30.40.10">
    <property type="entry name" value="Zinc/RING finger domain, C3HC4 (zinc finger)"/>
    <property type="match status" value="1"/>
</dbReference>
<comment type="caution">
    <text evidence="5">The sequence shown here is derived from an EMBL/GenBank/DDBJ whole genome shotgun (WGS) entry which is preliminary data.</text>
</comment>
<dbReference type="AlphaFoldDB" id="A0A7J6HXW9"/>
<sequence length="395" mass="44763">MLIFSQGLSIQYTITLDLLTTLILCLTIALCIVLLYQILFSFLSWLLDMRPDRSTEEDIMYTSPADTNSMPHHHQHHQAAFYRGFVQYNVVQVVDMLERFVRDIDERRGPRLRALNKLPPLISYGRQCHERMCSSSSSSTRGGDDECVICLEDFEEGESCQLNQNIRTSIIMSSPSTQNPPPLIFISPSISTTLFYILTGLLILLVVFACIVAFAIMISLIIVAVVHSCFEFFNESRQNDLEAGNNNNNNNNTSNESTQDFHRTSGAERGNHDDLENNVHVLEMLERILRHLGEGREGRRRHRRALEKLPPCVIYGSHNNSTELKQPTCSSPSSSFSCSGENGIDECVICLEDFEKGDSCQVFPVCNHIFHSICIGNWLKKNPTCPLCRHCLLRL</sequence>
<dbReference type="InterPro" id="IPR013083">
    <property type="entry name" value="Znf_RING/FYVE/PHD"/>
</dbReference>
<gene>
    <name evidence="5" type="ORF">G4B88_021336</name>
</gene>
<evidence type="ECO:0000256" key="2">
    <source>
        <dbReference type="SAM" id="MobiDB-lite"/>
    </source>
</evidence>
<evidence type="ECO:0000313" key="6">
    <source>
        <dbReference type="Proteomes" id="UP000583929"/>
    </source>
</evidence>
<evidence type="ECO:0000256" key="3">
    <source>
        <dbReference type="SAM" id="Phobius"/>
    </source>
</evidence>
<protein>
    <recommendedName>
        <fullName evidence="4">RING-type domain-containing protein</fullName>
    </recommendedName>
</protein>
<evidence type="ECO:0000313" key="5">
    <source>
        <dbReference type="EMBL" id="KAF4400122.1"/>
    </source>
</evidence>
<dbReference type="PROSITE" id="PS50089">
    <property type="entry name" value="ZF_RING_2"/>
    <property type="match status" value="1"/>
</dbReference>